<dbReference type="Pfam" id="PF13649">
    <property type="entry name" value="Methyltransf_25"/>
    <property type="match status" value="1"/>
</dbReference>
<feature type="domain" description="Methyltransferase" evidence="2">
    <location>
        <begin position="41"/>
        <end position="135"/>
    </location>
</feature>
<dbReference type="SUPFAM" id="SSF53335">
    <property type="entry name" value="S-adenosyl-L-methionine-dependent methyltransferases"/>
    <property type="match status" value="1"/>
</dbReference>
<dbReference type="Gene3D" id="2.20.25.110">
    <property type="entry name" value="S-adenosyl-L-methionine-dependent methyltransferases"/>
    <property type="match status" value="1"/>
</dbReference>
<evidence type="ECO:0000259" key="2">
    <source>
        <dbReference type="Pfam" id="PF13649"/>
    </source>
</evidence>
<keyword evidence="4" id="KW-1185">Reference proteome</keyword>
<gene>
    <name evidence="3" type="ORF">SAMN02746064_01558</name>
</gene>
<dbReference type="InterPro" id="IPR029063">
    <property type="entry name" value="SAM-dependent_MTases_sf"/>
</dbReference>
<dbReference type="OrthoDB" id="9811589at2"/>
<sequence>MYDKLAYIYDNLINEDVDYDKMVNWLDIKIKEKNISANSLLEIGCGTGNVSIPLSKLGYNVTGMDISDEMLSVADEKSFAEGSSVRWMKGDVCNFANTEKYHAAVSCLDTINYILGEEDLDNAFKNIYNSLEKGGVFIFDINTKYRLKDVYGNHSFNYVSDDLCYIWNCFYDSENDISEFEIDFFVKAEGTNNYERFDEVHVQKAYEIEKIKYMLLNAGFDSVDAYDFLSETLPTSRSEKVGMVAFCN</sequence>
<evidence type="ECO:0000313" key="3">
    <source>
        <dbReference type="EMBL" id="SHE95256.1"/>
    </source>
</evidence>
<keyword evidence="1" id="KW-0808">Transferase</keyword>
<evidence type="ECO:0000313" key="4">
    <source>
        <dbReference type="Proteomes" id="UP000184251"/>
    </source>
</evidence>
<dbReference type="CDD" id="cd02440">
    <property type="entry name" value="AdoMet_MTases"/>
    <property type="match status" value="1"/>
</dbReference>
<dbReference type="EMBL" id="FQTU01000010">
    <property type="protein sequence ID" value="SHE95256.1"/>
    <property type="molecule type" value="Genomic_DNA"/>
</dbReference>
<evidence type="ECO:0000256" key="1">
    <source>
        <dbReference type="ARBA" id="ARBA00022679"/>
    </source>
</evidence>
<dbReference type="AlphaFoldDB" id="A0A1M4XPF8"/>
<dbReference type="InterPro" id="IPR041698">
    <property type="entry name" value="Methyltransf_25"/>
</dbReference>
<dbReference type="STRING" id="1120975.SAMN02746064_01558"/>
<dbReference type="PANTHER" id="PTHR43861">
    <property type="entry name" value="TRANS-ACONITATE 2-METHYLTRANSFERASE-RELATED"/>
    <property type="match status" value="1"/>
</dbReference>
<keyword evidence="3" id="KW-0830">Ubiquinone</keyword>
<dbReference type="Proteomes" id="UP000184251">
    <property type="component" value="Unassembled WGS sequence"/>
</dbReference>
<dbReference type="Gene3D" id="3.40.50.150">
    <property type="entry name" value="Vaccinia Virus protein VP39"/>
    <property type="match status" value="1"/>
</dbReference>
<organism evidence="3 4">
    <name type="scientific">Alkalibacter saccharofermentans DSM 14828</name>
    <dbReference type="NCBI Taxonomy" id="1120975"/>
    <lineage>
        <taxon>Bacteria</taxon>
        <taxon>Bacillati</taxon>
        <taxon>Bacillota</taxon>
        <taxon>Clostridia</taxon>
        <taxon>Eubacteriales</taxon>
        <taxon>Eubacteriaceae</taxon>
        <taxon>Alkalibacter</taxon>
    </lineage>
</organism>
<keyword evidence="3" id="KW-0489">Methyltransferase</keyword>
<accession>A0A1M4XPF8</accession>
<proteinExistence type="predicted"/>
<dbReference type="RefSeq" id="WP_073270799.1">
    <property type="nucleotide sequence ID" value="NZ_FQTU01000010.1"/>
</dbReference>
<protein>
    <submittedName>
        <fullName evidence="3">Ubiquinone/menaquinone biosynthesis C-methylase UbiE</fullName>
    </submittedName>
</protein>
<dbReference type="GO" id="GO:0008168">
    <property type="term" value="F:methyltransferase activity"/>
    <property type="evidence" value="ECO:0007669"/>
    <property type="project" value="UniProtKB-KW"/>
</dbReference>
<reference evidence="3" key="1">
    <citation type="submission" date="2016-11" db="EMBL/GenBank/DDBJ databases">
        <authorList>
            <person name="Jaros S."/>
            <person name="Januszkiewicz K."/>
            <person name="Wedrychowicz H."/>
        </authorList>
    </citation>
    <scope>NUCLEOTIDE SEQUENCE [LARGE SCALE GENOMIC DNA]</scope>
    <source>
        <strain evidence="3">DSM 14828</strain>
    </source>
</reference>
<dbReference type="GO" id="GO:0032259">
    <property type="term" value="P:methylation"/>
    <property type="evidence" value="ECO:0007669"/>
    <property type="project" value="UniProtKB-KW"/>
</dbReference>
<name>A0A1M4XPF8_9FIRM</name>